<name>B9RBI7_RICCO</name>
<dbReference type="InParanoid" id="B9RBI7"/>
<protein>
    <submittedName>
        <fullName evidence="1">Uncharacterized protein</fullName>
    </submittedName>
</protein>
<sequence length="108" mass="12358">MDNRSNGNYNDYRAQLMQEIFYLTEDDSLLDEISKGEREESVSNSIEKLDGNMNNNLNENLAAHLEEDENNDFEAHDNFNIEKGLLPGMSFANIDSLVQAYQEHARVA</sequence>
<proteinExistence type="predicted"/>
<evidence type="ECO:0000313" key="2">
    <source>
        <dbReference type="Proteomes" id="UP000008311"/>
    </source>
</evidence>
<gene>
    <name evidence="1" type="ORF">RCOM_1677210</name>
</gene>
<dbReference type="EMBL" id="EQ973774">
    <property type="protein sequence ID" value="EEF50908.1"/>
    <property type="molecule type" value="Genomic_DNA"/>
</dbReference>
<evidence type="ECO:0000313" key="1">
    <source>
        <dbReference type="EMBL" id="EEF50908.1"/>
    </source>
</evidence>
<keyword evidence="2" id="KW-1185">Reference proteome</keyword>
<reference evidence="2" key="1">
    <citation type="journal article" date="2010" name="Nat. Biotechnol.">
        <title>Draft genome sequence of the oilseed species Ricinus communis.</title>
        <authorList>
            <person name="Chan A.P."/>
            <person name="Crabtree J."/>
            <person name="Zhao Q."/>
            <person name="Lorenzi H."/>
            <person name="Orvis J."/>
            <person name="Puiu D."/>
            <person name="Melake-Berhan A."/>
            <person name="Jones K.M."/>
            <person name="Redman J."/>
            <person name="Chen G."/>
            <person name="Cahoon E.B."/>
            <person name="Gedil M."/>
            <person name="Stanke M."/>
            <person name="Haas B.J."/>
            <person name="Wortman J.R."/>
            <person name="Fraser-Liggett C.M."/>
            <person name="Ravel J."/>
            <person name="Rabinowicz P.D."/>
        </authorList>
    </citation>
    <scope>NUCLEOTIDE SEQUENCE [LARGE SCALE GENOMIC DNA]</scope>
    <source>
        <strain evidence="2">cv. Hale</strain>
    </source>
</reference>
<dbReference type="AlphaFoldDB" id="B9RBI7"/>
<accession>B9RBI7</accession>
<dbReference type="Proteomes" id="UP000008311">
    <property type="component" value="Unassembled WGS sequence"/>
</dbReference>
<organism evidence="1 2">
    <name type="scientific">Ricinus communis</name>
    <name type="common">Castor bean</name>
    <dbReference type="NCBI Taxonomy" id="3988"/>
    <lineage>
        <taxon>Eukaryota</taxon>
        <taxon>Viridiplantae</taxon>
        <taxon>Streptophyta</taxon>
        <taxon>Embryophyta</taxon>
        <taxon>Tracheophyta</taxon>
        <taxon>Spermatophyta</taxon>
        <taxon>Magnoliopsida</taxon>
        <taxon>eudicotyledons</taxon>
        <taxon>Gunneridae</taxon>
        <taxon>Pentapetalae</taxon>
        <taxon>rosids</taxon>
        <taxon>fabids</taxon>
        <taxon>Malpighiales</taxon>
        <taxon>Euphorbiaceae</taxon>
        <taxon>Acalyphoideae</taxon>
        <taxon>Acalypheae</taxon>
        <taxon>Ricinus</taxon>
    </lineage>
</organism>